<dbReference type="Proteomes" id="UP000226031">
    <property type="component" value="Unassembled WGS sequence"/>
</dbReference>
<dbReference type="EMBL" id="PDND01000084">
    <property type="protein sequence ID" value="PGH32702.1"/>
    <property type="molecule type" value="Genomic_DNA"/>
</dbReference>
<dbReference type="VEuPathDB" id="FungiDB:EMCG_08074"/>
<proteinExistence type="predicted"/>
<feature type="region of interest" description="Disordered" evidence="1">
    <location>
        <begin position="207"/>
        <end position="234"/>
    </location>
</feature>
<reference evidence="2 3" key="1">
    <citation type="submission" date="2017-10" db="EMBL/GenBank/DDBJ databases">
        <title>Comparative genomics in systemic dimorphic fungi from Ajellomycetaceae.</title>
        <authorList>
            <person name="Munoz J.F."/>
            <person name="Mcewen J.G."/>
            <person name="Clay O.K."/>
            <person name="Cuomo C.A."/>
        </authorList>
    </citation>
    <scope>NUCLEOTIDE SEQUENCE [LARGE SCALE GENOMIC DNA]</scope>
    <source>
        <strain evidence="2 3">UAMH4076</strain>
    </source>
</reference>
<dbReference type="AlphaFoldDB" id="A0A2B7ZI69"/>
<evidence type="ECO:0008006" key="4">
    <source>
        <dbReference type="Google" id="ProtNLM"/>
    </source>
</evidence>
<evidence type="ECO:0000313" key="3">
    <source>
        <dbReference type="Proteomes" id="UP000226031"/>
    </source>
</evidence>
<evidence type="ECO:0000256" key="1">
    <source>
        <dbReference type="SAM" id="MobiDB-lite"/>
    </source>
</evidence>
<comment type="caution">
    <text evidence="2">The sequence shown here is derived from an EMBL/GenBank/DDBJ whole genome shotgun (WGS) entry which is preliminary data.</text>
</comment>
<name>A0A2B7ZI69_9EURO</name>
<gene>
    <name evidence="2" type="ORF">GX50_04483</name>
</gene>
<protein>
    <recommendedName>
        <fullName evidence="4">F-box domain-containing protein</fullName>
    </recommendedName>
</protein>
<accession>A0A2B7ZI69</accession>
<keyword evidence="3" id="KW-1185">Reference proteome</keyword>
<dbReference type="STRING" id="73230.A0A2B7ZI69"/>
<organism evidence="2 3">
    <name type="scientific">[Emmonsia] crescens</name>
    <dbReference type="NCBI Taxonomy" id="73230"/>
    <lineage>
        <taxon>Eukaryota</taxon>
        <taxon>Fungi</taxon>
        <taxon>Dikarya</taxon>
        <taxon>Ascomycota</taxon>
        <taxon>Pezizomycotina</taxon>
        <taxon>Eurotiomycetes</taxon>
        <taxon>Eurotiomycetidae</taxon>
        <taxon>Onygenales</taxon>
        <taxon>Ajellomycetaceae</taxon>
        <taxon>Emergomyces</taxon>
    </lineage>
</organism>
<feature type="compositionally biased region" description="Low complexity" evidence="1">
    <location>
        <begin position="221"/>
        <end position="231"/>
    </location>
</feature>
<feature type="compositionally biased region" description="Acidic residues" evidence="1">
    <location>
        <begin position="208"/>
        <end position="220"/>
    </location>
</feature>
<sequence>MPPTNLTSLPPEITCVILASLPDFTTLFSAIQSSHFFHDTFTTDNNGLFILRSIFQRKCSSLETRKYGSVLRDLFDIMRYAVVPRHWARGVFEECWGCFMERGIEEMLIPIGMALAWSVTGQGRGGDGQQQQQRQRQVPAKAKHLDEAIDLLEGIWKGSGPFGWANLSSSFADFPLKDDKATVPAWPSVYPLGASLVKLYGMLPEAEGNSDSDSYNDNDNENNNGNGNANHNHNRDNVLSLARENILKELRPHYDNLDVAVVAGIDIYIDTRTYQDEYGDLARNGVQFLNKPGDLCRGGFGGGGRLRYSARPVGGLLMFWVRIGNRSRFLPRDRLSGR</sequence>
<evidence type="ECO:0000313" key="2">
    <source>
        <dbReference type="EMBL" id="PGH32702.1"/>
    </source>
</evidence>